<organism evidence="1 2">
    <name type="scientific">Hermetia illucens</name>
    <name type="common">Black soldier fly</name>
    <dbReference type="NCBI Taxonomy" id="343691"/>
    <lineage>
        <taxon>Eukaryota</taxon>
        <taxon>Metazoa</taxon>
        <taxon>Ecdysozoa</taxon>
        <taxon>Arthropoda</taxon>
        <taxon>Hexapoda</taxon>
        <taxon>Insecta</taxon>
        <taxon>Pterygota</taxon>
        <taxon>Neoptera</taxon>
        <taxon>Endopterygota</taxon>
        <taxon>Diptera</taxon>
        <taxon>Brachycera</taxon>
        <taxon>Stratiomyomorpha</taxon>
        <taxon>Stratiomyidae</taxon>
        <taxon>Hermetiinae</taxon>
        <taxon>Hermetia</taxon>
    </lineage>
</organism>
<name>A0A7R8US03_HERIL</name>
<dbReference type="EMBL" id="LR899011">
    <property type="protein sequence ID" value="CAD7084998.1"/>
    <property type="molecule type" value="Genomic_DNA"/>
</dbReference>
<gene>
    <name evidence="1" type="ORF">HERILL_LOCUS7866</name>
</gene>
<dbReference type="Proteomes" id="UP000594454">
    <property type="component" value="Chromosome 3"/>
</dbReference>
<dbReference type="AlphaFoldDB" id="A0A7R8US03"/>
<evidence type="ECO:0000313" key="2">
    <source>
        <dbReference type="Proteomes" id="UP000594454"/>
    </source>
</evidence>
<keyword evidence="2" id="KW-1185">Reference proteome</keyword>
<evidence type="ECO:0000313" key="1">
    <source>
        <dbReference type="EMBL" id="CAD7084998.1"/>
    </source>
</evidence>
<sequence length="98" mass="10995">MSRFAQKPSSCTLNKLECITHSMLKVISREVKALQPEIVSRGNQILQDALAAGKQCNMDLRTKKDRHAFHKCIAGLQGKAIKDIASLKRRSNLNVVHR</sequence>
<protein>
    <submittedName>
        <fullName evidence="1">Uncharacterized protein</fullName>
    </submittedName>
</protein>
<dbReference type="InParanoid" id="A0A7R8US03"/>
<reference evidence="1 2" key="1">
    <citation type="submission" date="2020-11" db="EMBL/GenBank/DDBJ databases">
        <authorList>
            <person name="Wallbank WR R."/>
            <person name="Pardo Diaz C."/>
            <person name="Kozak K."/>
            <person name="Martin S."/>
            <person name="Jiggins C."/>
            <person name="Moest M."/>
            <person name="Warren A I."/>
            <person name="Generalovic N T."/>
            <person name="Byers J.R.P. K."/>
            <person name="Montejo-Kovacevich G."/>
            <person name="Yen C E."/>
        </authorList>
    </citation>
    <scope>NUCLEOTIDE SEQUENCE [LARGE SCALE GENOMIC DNA]</scope>
</reference>
<proteinExistence type="predicted"/>
<accession>A0A7R8US03</accession>